<dbReference type="InterPro" id="IPR007461">
    <property type="entry name" value="Ysc84_actin-binding"/>
</dbReference>
<organism evidence="3 4">
    <name type="scientific">Ottowia cancrivicina</name>
    <dbReference type="NCBI Taxonomy" id="3040346"/>
    <lineage>
        <taxon>Bacteria</taxon>
        <taxon>Pseudomonadati</taxon>
        <taxon>Pseudomonadota</taxon>
        <taxon>Betaproteobacteria</taxon>
        <taxon>Burkholderiales</taxon>
        <taxon>Comamonadaceae</taxon>
        <taxon>Ottowia</taxon>
    </lineage>
</organism>
<accession>A0AAW6RGJ7</accession>
<sequence>MNKTTAFTRLAAAAMLAAGAAAFTTGCTTTGLYDNANQKVQQESLQAQVNEALSRLYRAAPGSEALVARSAGALVFPQVVGGSLIVGVEHGRGLLYVAGNTQPQEYTINAGSLGFQAGGQAKSVIYVFNSPEALEMFRRSNGWTIGIDATAAIGHLGANGMVDSRTSEQPVTSFVLTNVGLEAGVSVQGAKVSRAR</sequence>
<keyword evidence="4" id="KW-1185">Reference proteome</keyword>
<feature type="signal peptide" evidence="1">
    <location>
        <begin position="1"/>
        <end position="20"/>
    </location>
</feature>
<dbReference type="PROSITE" id="PS51257">
    <property type="entry name" value="PROKAR_LIPOPROTEIN"/>
    <property type="match status" value="1"/>
</dbReference>
<evidence type="ECO:0000313" key="4">
    <source>
        <dbReference type="Proteomes" id="UP001237156"/>
    </source>
</evidence>
<gene>
    <name evidence="3" type="ORF">QB898_06430</name>
</gene>
<evidence type="ECO:0000259" key="2">
    <source>
        <dbReference type="Pfam" id="PF04366"/>
    </source>
</evidence>
<feature type="domain" description="Ysc84 actin-binding" evidence="2">
    <location>
        <begin position="110"/>
        <end position="193"/>
    </location>
</feature>
<name>A0AAW6RGJ7_9BURK</name>
<dbReference type="CDD" id="cd11524">
    <property type="entry name" value="SYLF"/>
    <property type="match status" value="1"/>
</dbReference>
<reference evidence="3 4" key="1">
    <citation type="submission" date="2023-04" db="EMBL/GenBank/DDBJ databases">
        <title>Ottowia paracancer sp. nov., isolated from human stomach.</title>
        <authorList>
            <person name="Song Y."/>
        </authorList>
    </citation>
    <scope>NUCLEOTIDE SEQUENCE [LARGE SCALE GENOMIC DNA]</scope>
    <source>
        <strain evidence="3 4">10c7w1</strain>
    </source>
</reference>
<evidence type="ECO:0000256" key="1">
    <source>
        <dbReference type="SAM" id="SignalP"/>
    </source>
</evidence>
<proteinExistence type="predicted"/>
<dbReference type="AlphaFoldDB" id="A0AAW6RGJ7"/>
<dbReference type="EMBL" id="JARVII010000010">
    <property type="protein sequence ID" value="MDG9699360.1"/>
    <property type="molecule type" value="Genomic_DNA"/>
</dbReference>
<dbReference type="Proteomes" id="UP001237156">
    <property type="component" value="Unassembled WGS sequence"/>
</dbReference>
<protein>
    <submittedName>
        <fullName evidence="3">Lipid-binding SYLF domain-containing protein</fullName>
    </submittedName>
</protein>
<feature type="chain" id="PRO_5043835027" evidence="1">
    <location>
        <begin position="21"/>
        <end position="196"/>
    </location>
</feature>
<comment type="caution">
    <text evidence="3">The sequence shown here is derived from an EMBL/GenBank/DDBJ whole genome shotgun (WGS) entry which is preliminary data.</text>
</comment>
<keyword evidence="1" id="KW-0732">Signal</keyword>
<evidence type="ECO:0000313" key="3">
    <source>
        <dbReference type="EMBL" id="MDG9699360.1"/>
    </source>
</evidence>
<dbReference type="RefSeq" id="WP_279524274.1">
    <property type="nucleotide sequence ID" value="NZ_JARVII010000010.1"/>
</dbReference>
<dbReference type="Pfam" id="PF04366">
    <property type="entry name" value="Ysc84"/>
    <property type="match status" value="1"/>
</dbReference>